<dbReference type="SUPFAM" id="SSF48498">
    <property type="entry name" value="Tetracyclin repressor-like, C-terminal domain"/>
    <property type="match status" value="1"/>
</dbReference>
<organism evidence="6 7">
    <name type="scientific">Actinocrispum wychmicini</name>
    <dbReference type="NCBI Taxonomy" id="1213861"/>
    <lineage>
        <taxon>Bacteria</taxon>
        <taxon>Bacillati</taxon>
        <taxon>Actinomycetota</taxon>
        <taxon>Actinomycetes</taxon>
        <taxon>Pseudonocardiales</taxon>
        <taxon>Pseudonocardiaceae</taxon>
        <taxon>Actinocrispum</taxon>
    </lineage>
</organism>
<dbReference type="AlphaFoldDB" id="A0A4R2JZ32"/>
<dbReference type="Gene3D" id="1.10.357.10">
    <property type="entry name" value="Tetracycline Repressor, domain 2"/>
    <property type="match status" value="1"/>
</dbReference>
<evidence type="ECO:0000313" key="7">
    <source>
        <dbReference type="Proteomes" id="UP000295680"/>
    </source>
</evidence>
<comment type="caution">
    <text evidence="6">The sequence shown here is derived from an EMBL/GenBank/DDBJ whole genome shotgun (WGS) entry which is preliminary data.</text>
</comment>
<feature type="DNA-binding region" description="H-T-H motif" evidence="4">
    <location>
        <begin position="32"/>
        <end position="51"/>
    </location>
</feature>
<reference evidence="6 7" key="1">
    <citation type="submission" date="2019-03" db="EMBL/GenBank/DDBJ databases">
        <title>Genomic Encyclopedia of Type Strains, Phase IV (KMG-IV): sequencing the most valuable type-strain genomes for metagenomic binning, comparative biology and taxonomic classification.</title>
        <authorList>
            <person name="Goeker M."/>
        </authorList>
    </citation>
    <scope>NUCLEOTIDE SEQUENCE [LARGE SCALE GENOMIC DNA]</scope>
    <source>
        <strain evidence="6 7">DSM 45934</strain>
    </source>
</reference>
<dbReference type="Pfam" id="PF00440">
    <property type="entry name" value="TetR_N"/>
    <property type="match status" value="1"/>
</dbReference>
<keyword evidence="2 4" id="KW-0238">DNA-binding</keyword>
<sequence>MAATRRRGEELERAILDAVWLELSTVGYANLTMESVAHRAGTSKPVLYRRWSNRVVLVLAALRDQVTPLGQDLPDTGELRGDLLALLNRAATRYREFDHDLLQGLIGEFPHLQTEIFEIAPAAVETLLARAVARGEIAAAPVTQRVARLPLDLVRHELVITHEPVPDHVLAEIVDDIFLPLIRARRDAHNRMKK</sequence>
<evidence type="ECO:0000256" key="3">
    <source>
        <dbReference type="ARBA" id="ARBA00023163"/>
    </source>
</evidence>
<evidence type="ECO:0000313" key="6">
    <source>
        <dbReference type="EMBL" id="TCO64542.1"/>
    </source>
</evidence>
<dbReference type="PANTHER" id="PTHR30055:SF148">
    <property type="entry name" value="TETR-FAMILY TRANSCRIPTIONAL REGULATOR"/>
    <property type="match status" value="1"/>
</dbReference>
<dbReference type="Pfam" id="PF16859">
    <property type="entry name" value="TetR_C_11"/>
    <property type="match status" value="1"/>
</dbReference>
<evidence type="ECO:0000256" key="1">
    <source>
        <dbReference type="ARBA" id="ARBA00023015"/>
    </source>
</evidence>
<dbReference type="GO" id="GO:0000976">
    <property type="term" value="F:transcription cis-regulatory region binding"/>
    <property type="evidence" value="ECO:0007669"/>
    <property type="project" value="TreeGrafter"/>
</dbReference>
<gene>
    <name evidence="6" type="ORF">EV192_101318</name>
</gene>
<accession>A0A4R2JZ32</accession>
<keyword evidence="7" id="KW-1185">Reference proteome</keyword>
<keyword evidence="3" id="KW-0804">Transcription</keyword>
<dbReference type="InterPro" id="IPR011075">
    <property type="entry name" value="TetR_C"/>
</dbReference>
<evidence type="ECO:0000256" key="2">
    <source>
        <dbReference type="ARBA" id="ARBA00023125"/>
    </source>
</evidence>
<dbReference type="PANTHER" id="PTHR30055">
    <property type="entry name" value="HTH-TYPE TRANSCRIPTIONAL REGULATOR RUTR"/>
    <property type="match status" value="1"/>
</dbReference>
<protein>
    <submittedName>
        <fullName evidence="6">TetR family transcriptional regulator</fullName>
    </submittedName>
</protein>
<feature type="domain" description="HTH tetR-type" evidence="5">
    <location>
        <begin position="9"/>
        <end position="69"/>
    </location>
</feature>
<keyword evidence="1" id="KW-0805">Transcription regulation</keyword>
<dbReference type="GO" id="GO:0003700">
    <property type="term" value="F:DNA-binding transcription factor activity"/>
    <property type="evidence" value="ECO:0007669"/>
    <property type="project" value="TreeGrafter"/>
</dbReference>
<dbReference type="EMBL" id="SLWS01000001">
    <property type="protein sequence ID" value="TCO64542.1"/>
    <property type="molecule type" value="Genomic_DNA"/>
</dbReference>
<dbReference type="InterPro" id="IPR001647">
    <property type="entry name" value="HTH_TetR"/>
</dbReference>
<proteinExistence type="predicted"/>
<dbReference type="InterPro" id="IPR036271">
    <property type="entry name" value="Tet_transcr_reg_TetR-rel_C_sf"/>
</dbReference>
<name>A0A4R2JZ32_9PSEU</name>
<dbReference type="Gene3D" id="1.10.10.60">
    <property type="entry name" value="Homeodomain-like"/>
    <property type="match status" value="1"/>
</dbReference>
<evidence type="ECO:0000256" key="4">
    <source>
        <dbReference type="PROSITE-ProRule" id="PRU00335"/>
    </source>
</evidence>
<dbReference type="PROSITE" id="PS50977">
    <property type="entry name" value="HTH_TETR_2"/>
    <property type="match status" value="1"/>
</dbReference>
<dbReference type="Proteomes" id="UP000295680">
    <property type="component" value="Unassembled WGS sequence"/>
</dbReference>
<dbReference type="SUPFAM" id="SSF46689">
    <property type="entry name" value="Homeodomain-like"/>
    <property type="match status" value="1"/>
</dbReference>
<dbReference type="InterPro" id="IPR050109">
    <property type="entry name" value="HTH-type_TetR-like_transc_reg"/>
</dbReference>
<dbReference type="OrthoDB" id="9796019at2"/>
<dbReference type="InterPro" id="IPR009057">
    <property type="entry name" value="Homeodomain-like_sf"/>
</dbReference>
<evidence type="ECO:0000259" key="5">
    <source>
        <dbReference type="PROSITE" id="PS50977"/>
    </source>
</evidence>
<dbReference type="RefSeq" id="WP_132110360.1">
    <property type="nucleotide sequence ID" value="NZ_SLWS01000001.1"/>
</dbReference>